<keyword evidence="2" id="KW-1185">Reference proteome</keyword>
<gene>
    <name evidence="1" type="ORF">JG688_00008195</name>
</gene>
<protein>
    <recommendedName>
        <fullName evidence="3">Large conductance mechanosensitive channel protein</fullName>
    </recommendedName>
</protein>
<accession>A0A8J5J524</accession>
<evidence type="ECO:0000313" key="2">
    <source>
        <dbReference type="Proteomes" id="UP000709295"/>
    </source>
</evidence>
<sequence>LVLVLTVEWRKSHFGFTSTVITVSLQSTPIIPAIRFVLSDKNDANCEKDFRFDKAGILQLEQLFTLLEFVITVHRDKLHRTEALCILLYRTSYPRRNYDALTKPVGHSTSPFMRWNPFAAPPPPPENVSLLGRVQELASRELITTRALLTDFQEFIQQGNMLNMAVGLILGSSFSAILNSLVVDILSPIISLFTGIANHYWPVRCPSTIPVCSGETWQTWKEARDAGAVTINYGLFIENVMNFIINALFLFLAVKKALEFVFKLKVGVKKQCPYCKEFVKGAATRCKDCGSDISSQPSTGG</sequence>
<evidence type="ECO:0008006" key="3">
    <source>
        <dbReference type="Google" id="ProtNLM"/>
    </source>
</evidence>
<dbReference type="GO" id="GO:0016020">
    <property type="term" value="C:membrane"/>
    <property type="evidence" value="ECO:0007669"/>
    <property type="project" value="TreeGrafter"/>
</dbReference>
<name>A0A8J5J524_9STRA</name>
<feature type="non-terminal residue" evidence="1">
    <location>
        <position position="301"/>
    </location>
</feature>
<dbReference type="InterPro" id="IPR037673">
    <property type="entry name" value="MSC/AndL"/>
</dbReference>
<dbReference type="PANTHER" id="PTHR30266">
    <property type="entry name" value="MECHANOSENSITIVE CHANNEL MSCL"/>
    <property type="match status" value="1"/>
</dbReference>
<dbReference type="Proteomes" id="UP000709295">
    <property type="component" value="Unassembled WGS sequence"/>
</dbReference>
<dbReference type="Pfam" id="PF01741">
    <property type="entry name" value="MscL"/>
    <property type="match status" value="1"/>
</dbReference>
<dbReference type="PANTHER" id="PTHR30266:SF2">
    <property type="entry name" value="LARGE-CONDUCTANCE MECHANOSENSITIVE CHANNEL"/>
    <property type="match status" value="1"/>
</dbReference>
<evidence type="ECO:0000313" key="1">
    <source>
        <dbReference type="EMBL" id="KAG6963352.1"/>
    </source>
</evidence>
<dbReference type="AlphaFoldDB" id="A0A8J5J524"/>
<dbReference type="GO" id="GO:0008381">
    <property type="term" value="F:mechanosensitive monoatomic ion channel activity"/>
    <property type="evidence" value="ECO:0007669"/>
    <property type="project" value="TreeGrafter"/>
</dbReference>
<proteinExistence type="predicted"/>
<organism evidence="1 2">
    <name type="scientific">Phytophthora aleatoria</name>
    <dbReference type="NCBI Taxonomy" id="2496075"/>
    <lineage>
        <taxon>Eukaryota</taxon>
        <taxon>Sar</taxon>
        <taxon>Stramenopiles</taxon>
        <taxon>Oomycota</taxon>
        <taxon>Peronosporomycetes</taxon>
        <taxon>Peronosporales</taxon>
        <taxon>Peronosporaceae</taxon>
        <taxon>Phytophthora</taxon>
    </lineage>
</organism>
<reference evidence="1" key="1">
    <citation type="submission" date="2021-01" db="EMBL/GenBank/DDBJ databases">
        <title>Phytophthora aleatoria, a newly-described species from Pinus radiata is distinct from Phytophthora cactorum isolates based on comparative genomics.</title>
        <authorList>
            <person name="Mcdougal R."/>
            <person name="Panda P."/>
            <person name="Williams N."/>
            <person name="Studholme D.J."/>
        </authorList>
    </citation>
    <scope>NUCLEOTIDE SEQUENCE</scope>
    <source>
        <strain evidence="1">NZFS 4037</strain>
    </source>
</reference>
<dbReference type="EMBL" id="JAENGY010000422">
    <property type="protein sequence ID" value="KAG6963352.1"/>
    <property type="molecule type" value="Genomic_DNA"/>
</dbReference>
<comment type="caution">
    <text evidence="1">The sequence shown here is derived from an EMBL/GenBank/DDBJ whole genome shotgun (WGS) entry which is preliminary data.</text>
</comment>